<feature type="transmembrane region" description="Helical" evidence="1">
    <location>
        <begin position="47"/>
        <end position="68"/>
    </location>
</feature>
<protein>
    <recommendedName>
        <fullName evidence="2">DUF4367 domain-containing protein</fullName>
    </recommendedName>
</protein>
<proteinExistence type="predicted"/>
<accession>A0A564UEE4</accession>
<dbReference type="Pfam" id="PF14285">
    <property type="entry name" value="DUF4367"/>
    <property type="match status" value="1"/>
</dbReference>
<evidence type="ECO:0000313" key="4">
    <source>
        <dbReference type="Proteomes" id="UP000363661"/>
    </source>
</evidence>
<sequence>MRLDELKNDFPDIPDFVHDMIQEEVEKQVNSSNITPMQRKSKLNRSISRVAAAAAVCIIATSTVAYAGTKLYHMYLEKQGNYGTLTTIKSDENSEDVKLPEEIHEISVTSNYIPEGMEWIAEGYKLGYKDTLDTAGITVDTVLMDEKSLDKSLLDRNVIESENHVFGSYDGIYLKYNTINGENSFDQRIYLLCPEEYRVLRLYIGNTISKEEAYKFAENLVITEEDEMIKTADMTTWSDNIDSTVYADKIALVTNGQLPVRQIGEAFNLDSYAEDNNGNNITTDKVTACVDKVQITDNLQLLDSDKIPKAWKTAVDANGKLVQNHLSYIKKGDGVNNLDSVVREENMDQKLLFLTVTYTNISEEELNHMLYLGTLIALSKQNDGTYTIYMPGTEAGEDYDYYISDSVAKTAEMTYSSVQDDYGEGKNYIPSLKPGESVQVNMAWIVNEKDIKNLYLNLNGTGGCYEITENMRHTGVVYVGKE</sequence>
<reference evidence="3 4" key="1">
    <citation type="submission" date="2019-07" db="EMBL/GenBank/DDBJ databases">
        <authorList>
            <person name="Hibberd C M."/>
            <person name="Gehrig L. J."/>
            <person name="Chang H.-W."/>
            <person name="Venkatesh S."/>
        </authorList>
    </citation>
    <scope>NUCLEOTIDE SEQUENCE [LARGE SCALE GENOMIC DNA]</scope>
    <source>
        <strain evidence="3">Ruminococcus_torques_SSTS_Bg7063</strain>
    </source>
</reference>
<evidence type="ECO:0000256" key="1">
    <source>
        <dbReference type="SAM" id="Phobius"/>
    </source>
</evidence>
<dbReference type="Proteomes" id="UP000363661">
    <property type="component" value="Unassembled WGS sequence"/>
</dbReference>
<feature type="domain" description="DUF4367" evidence="2">
    <location>
        <begin position="108"/>
        <end position="220"/>
    </location>
</feature>
<name>A0A564UEE4_9FIRM</name>
<dbReference type="EMBL" id="CABHNA010000079">
    <property type="protein sequence ID" value="VUX17978.1"/>
    <property type="molecule type" value="Genomic_DNA"/>
</dbReference>
<keyword evidence="1" id="KW-1133">Transmembrane helix</keyword>
<evidence type="ECO:0000313" key="3">
    <source>
        <dbReference type="EMBL" id="VUX17978.1"/>
    </source>
</evidence>
<keyword evidence="4" id="KW-1185">Reference proteome</keyword>
<evidence type="ECO:0000259" key="2">
    <source>
        <dbReference type="Pfam" id="PF14285"/>
    </source>
</evidence>
<keyword evidence="1" id="KW-0472">Membrane</keyword>
<dbReference type="InterPro" id="IPR025377">
    <property type="entry name" value="DUF4367"/>
</dbReference>
<organism evidence="3 4">
    <name type="scientific">[Ruminococcus] torques</name>
    <dbReference type="NCBI Taxonomy" id="33039"/>
    <lineage>
        <taxon>Bacteria</taxon>
        <taxon>Bacillati</taxon>
        <taxon>Bacillota</taxon>
        <taxon>Clostridia</taxon>
        <taxon>Lachnospirales</taxon>
        <taxon>Lachnospiraceae</taxon>
        <taxon>Mediterraneibacter</taxon>
    </lineage>
</organism>
<dbReference type="RefSeq" id="WP_144367628.1">
    <property type="nucleotide sequence ID" value="NZ_CABHNA010000079.1"/>
</dbReference>
<gene>
    <name evidence="3" type="ORF">RTSSTS7063_02369</name>
</gene>
<keyword evidence="1" id="KW-0812">Transmembrane</keyword>
<dbReference type="AlphaFoldDB" id="A0A564UEE4"/>